<dbReference type="STRING" id="200361.A0A452YKE8"/>
<sequence length="329" mass="38272">MIKNAQKNKLITGLASDRIQDGVAVLQYADDTIICLGHDIEKAVNLKLLLYIFEMMSGLKVNFQKSEILTVGGDDSVVKEYAELFNCDIGSFPIKYLGMPVSYTNLRNSDWEFIVVKYLKRFEAWIGNAASMGGRLTLLDSVLTQLSIFHMSMWLMNKTFIEKLDKHRRRFFWQGCNKKKRYHLVRWNRICRSKDKGGLGVKDLRKQNISLMVKWWWKLETQSGLWQDIVRARYLVNKTVAEVKVRFSDSPCWKALLKVKEDYMVGRKVNIESGNIARVWVDPINGLPPFREKFPHFFLICNDPECTVNKVHDVDTNNFFRRGLNAELS</sequence>
<reference evidence="1" key="3">
    <citation type="journal article" date="2017" name="Nature">
        <title>Genome sequence of the progenitor of the wheat D genome Aegilops tauschii.</title>
        <authorList>
            <person name="Luo M.C."/>
            <person name="Gu Y.Q."/>
            <person name="Puiu D."/>
            <person name="Wang H."/>
            <person name="Twardziok S.O."/>
            <person name="Deal K.R."/>
            <person name="Huo N."/>
            <person name="Zhu T."/>
            <person name="Wang L."/>
            <person name="Wang Y."/>
            <person name="McGuire P.E."/>
            <person name="Liu S."/>
            <person name="Long H."/>
            <person name="Ramasamy R.K."/>
            <person name="Rodriguez J.C."/>
            <person name="Van S.L."/>
            <person name="Yuan L."/>
            <person name="Wang Z."/>
            <person name="Xia Z."/>
            <person name="Xiao L."/>
            <person name="Anderson O.D."/>
            <person name="Ouyang S."/>
            <person name="Liang Y."/>
            <person name="Zimin A.V."/>
            <person name="Pertea G."/>
            <person name="Qi P."/>
            <person name="Bennetzen J.L."/>
            <person name="Dai X."/>
            <person name="Dawson M.W."/>
            <person name="Muller H.G."/>
            <person name="Kugler K."/>
            <person name="Rivarola-Duarte L."/>
            <person name="Spannagl M."/>
            <person name="Mayer K.F.X."/>
            <person name="Lu F.H."/>
            <person name="Bevan M.W."/>
            <person name="Leroy P."/>
            <person name="Li P."/>
            <person name="You F.M."/>
            <person name="Sun Q."/>
            <person name="Liu Z."/>
            <person name="Lyons E."/>
            <person name="Wicker T."/>
            <person name="Salzberg S.L."/>
            <person name="Devos K.M."/>
            <person name="Dvorak J."/>
        </authorList>
    </citation>
    <scope>NUCLEOTIDE SEQUENCE [LARGE SCALE GENOMIC DNA]</scope>
    <source>
        <strain evidence="1">cv. AL8/78</strain>
    </source>
</reference>
<dbReference type="Proteomes" id="UP000015105">
    <property type="component" value="Chromosome 1D"/>
</dbReference>
<evidence type="ECO:0008006" key="3">
    <source>
        <dbReference type="Google" id="ProtNLM"/>
    </source>
</evidence>
<dbReference type="AlphaFoldDB" id="A0A452YKE8"/>
<name>A0A452YKE8_AEGTS</name>
<dbReference type="PANTHER" id="PTHR33116:SF87">
    <property type="entry name" value="OS01G0158850 PROTEIN"/>
    <property type="match status" value="1"/>
</dbReference>
<accession>A0A452YKE8</accession>
<dbReference type="PANTHER" id="PTHR33116">
    <property type="entry name" value="REVERSE TRANSCRIPTASE ZINC-BINDING DOMAIN-CONTAINING PROTEIN-RELATED-RELATED"/>
    <property type="match status" value="1"/>
</dbReference>
<dbReference type="EnsemblPlants" id="AET1Gv20443800.2">
    <property type="protein sequence ID" value="AET1Gv20443800.2"/>
    <property type="gene ID" value="AET1Gv20443800"/>
</dbReference>
<evidence type="ECO:0000313" key="2">
    <source>
        <dbReference type="Proteomes" id="UP000015105"/>
    </source>
</evidence>
<reference evidence="1" key="4">
    <citation type="submission" date="2019-03" db="UniProtKB">
        <authorList>
            <consortium name="EnsemblPlants"/>
        </authorList>
    </citation>
    <scope>IDENTIFICATION</scope>
</reference>
<proteinExistence type="predicted"/>
<reference evidence="1" key="5">
    <citation type="journal article" date="2021" name="G3 (Bethesda)">
        <title>Aegilops tauschii genome assembly Aet v5.0 features greater sequence contiguity and improved annotation.</title>
        <authorList>
            <person name="Wang L."/>
            <person name="Zhu T."/>
            <person name="Rodriguez J.C."/>
            <person name="Deal K.R."/>
            <person name="Dubcovsky J."/>
            <person name="McGuire P.E."/>
            <person name="Lux T."/>
            <person name="Spannagl M."/>
            <person name="Mayer K.F.X."/>
            <person name="Baldrich P."/>
            <person name="Meyers B.C."/>
            <person name="Huo N."/>
            <person name="Gu Y.Q."/>
            <person name="Zhou H."/>
            <person name="Devos K.M."/>
            <person name="Bennetzen J.L."/>
            <person name="Unver T."/>
            <person name="Budak H."/>
            <person name="Gulick P.J."/>
            <person name="Galiba G."/>
            <person name="Kalapos B."/>
            <person name="Nelson D.R."/>
            <person name="Li P."/>
            <person name="You F.M."/>
            <person name="Luo M.C."/>
            <person name="Dvorak J."/>
        </authorList>
    </citation>
    <scope>NUCLEOTIDE SEQUENCE [LARGE SCALE GENOMIC DNA]</scope>
    <source>
        <strain evidence="1">cv. AL8/78</strain>
    </source>
</reference>
<reference evidence="2" key="2">
    <citation type="journal article" date="2017" name="Nat. Plants">
        <title>The Aegilops tauschii genome reveals multiple impacts of transposons.</title>
        <authorList>
            <person name="Zhao G."/>
            <person name="Zou C."/>
            <person name="Li K."/>
            <person name="Wang K."/>
            <person name="Li T."/>
            <person name="Gao L."/>
            <person name="Zhang X."/>
            <person name="Wang H."/>
            <person name="Yang Z."/>
            <person name="Liu X."/>
            <person name="Jiang W."/>
            <person name="Mao L."/>
            <person name="Kong X."/>
            <person name="Jiao Y."/>
            <person name="Jia J."/>
        </authorList>
    </citation>
    <scope>NUCLEOTIDE SEQUENCE [LARGE SCALE GENOMIC DNA]</scope>
    <source>
        <strain evidence="2">cv. AL8/78</strain>
    </source>
</reference>
<protein>
    <recommendedName>
        <fullName evidence="3">Reverse transcriptase domain-containing protein</fullName>
    </recommendedName>
</protein>
<organism evidence="1 2">
    <name type="scientific">Aegilops tauschii subsp. strangulata</name>
    <name type="common">Goatgrass</name>
    <dbReference type="NCBI Taxonomy" id="200361"/>
    <lineage>
        <taxon>Eukaryota</taxon>
        <taxon>Viridiplantae</taxon>
        <taxon>Streptophyta</taxon>
        <taxon>Embryophyta</taxon>
        <taxon>Tracheophyta</taxon>
        <taxon>Spermatophyta</taxon>
        <taxon>Magnoliopsida</taxon>
        <taxon>Liliopsida</taxon>
        <taxon>Poales</taxon>
        <taxon>Poaceae</taxon>
        <taxon>BOP clade</taxon>
        <taxon>Pooideae</taxon>
        <taxon>Triticodae</taxon>
        <taxon>Triticeae</taxon>
        <taxon>Triticinae</taxon>
        <taxon>Aegilops</taxon>
    </lineage>
</organism>
<evidence type="ECO:0000313" key="1">
    <source>
        <dbReference type="EnsemblPlants" id="AET1Gv20443800.2"/>
    </source>
</evidence>
<keyword evidence="2" id="KW-1185">Reference proteome</keyword>
<dbReference type="Gramene" id="AET1Gv20443800.2">
    <property type="protein sequence ID" value="AET1Gv20443800.2"/>
    <property type="gene ID" value="AET1Gv20443800"/>
</dbReference>
<reference evidence="2" key="1">
    <citation type="journal article" date="2014" name="Science">
        <title>Ancient hybridizations among the ancestral genomes of bread wheat.</title>
        <authorList>
            <consortium name="International Wheat Genome Sequencing Consortium,"/>
            <person name="Marcussen T."/>
            <person name="Sandve S.R."/>
            <person name="Heier L."/>
            <person name="Spannagl M."/>
            <person name="Pfeifer M."/>
            <person name="Jakobsen K.S."/>
            <person name="Wulff B.B."/>
            <person name="Steuernagel B."/>
            <person name="Mayer K.F."/>
            <person name="Olsen O.A."/>
        </authorList>
    </citation>
    <scope>NUCLEOTIDE SEQUENCE [LARGE SCALE GENOMIC DNA]</scope>
    <source>
        <strain evidence="2">cv. AL8/78</strain>
    </source>
</reference>